<evidence type="ECO:0000256" key="13">
    <source>
        <dbReference type="ARBA" id="ARBA00023136"/>
    </source>
</evidence>
<dbReference type="InterPro" id="IPR003805">
    <property type="entry name" value="CobS"/>
</dbReference>
<evidence type="ECO:0000313" key="21">
    <source>
        <dbReference type="EMBL" id="EKX53970.1"/>
    </source>
</evidence>
<keyword evidence="10 20" id="KW-0812">Transmembrane</keyword>
<dbReference type="PANTHER" id="PTHR34148">
    <property type="entry name" value="ADENOSYLCOBINAMIDE-GDP RIBAZOLETRANSFERASE"/>
    <property type="match status" value="1"/>
</dbReference>
<keyword evidence="11" id="KW-0460">Magnesium</keyword>
<dbReference type="HOGENOM" id="CLU_057426_1_1_1"/>
<comment type="pathway">
    <text evidence="3">Cofactor biosynthesis; adenosylcobalamin biosynthesis; adenosylcobalamin from cob(II)yrinate a,c-diamide: step 7/7.</text>
</comment>
<evidence type="ECO:0000313" key="23">
    <source>
        <dbReference type="Proteomes" id="UP000011087"/>
    </source>
</evidence>
<evidence type="ECO:0000256" key="11">
    <source>
        <dbReference type="ARBA" id="ARBA00022842"/>
    </source>
</evidence>
<accession>L1K0J6</accession>
<evidence type="ECO:0000256" key="6">
    <source>
        <dbReference type="ARBA" id="ARBA00015850"/>
    </source>
</evidence>
<evidence type="ECO:0000256" key="8">
    <source>
        <dbReference type="ARBA" id="ARBA00022573"/>
    </source>
</evidence>
<gene>
    <name evidence="21" type="ORF">GUITHDRAFT_100220</name>
</gene>
<dbReference type="EC" id="2.7.8.26" evidence="5"/>
<keyword evidence="23" id="KW-1185">Reference proteome</keyword>
<evidence type="ECO:0000256" key="10">
    <source>
        <dbReference type="ARBA" id="ARBA00022692"/>
    </source>
</evidence>
<comment type="catalytic activity">
    <reaction evidence="17">
        <text>alpha-ribazole + adenosylcob(III)inamide-GDP = adenosylcob(III)alamin + GMP + H(+)</text>
        <dbReference type="Rhea" id="RHEA:16049"/>
        <dbReference type="ChEBI" id="CHEBI:10329"/>
        <dbReference type="ChEBI" id="CHEBI:15378"/>
        <dbReference type="ChEBI" id="CHEBI:18408"/>
        <dbReference type="ChEBI" id="CHEBI:58115"/>
        <dbReference type="ChEBI" id="CHEBI:60487"/>
        <dbReference type="EC" id="2.7.8.26"/>
    </reaction>
</comment>
<evidence type="ECO:0000256" key="14">
    <source>
        <dbReference type="ARBA" id="ARBA00025228"/>
    </source>
</evidence>
<sequence length="324" mass="34355">MSQESEKTAKRKTGVVDADEIISRGSGTTAKESDEDYAKNASETRCFLTSVLFLTRLPCPMWFPLVGAIVGLMSALWFDFMASVLPLSLAATASVAASVRLTGCFHEDGLGDTVDAFGGGWSLAQILRIMKDSRVGTYGSIALALFLIAKVHLLASLGPSEWRVGGGQGAGPALVAAHALARLSGPVLMRGCHYVIDEEDLKGGFYNWFARSKELLSVPRIVFSVVLASIIASLAIGVQQALVALAITMASSLIAGIYGNQVIGGVIGDFLGATVCMIELLIYSSICGKLPSSLAPAFRLGMAYLFLWCYKALVTRKTDDSKKA</sequence>
<dbReference type="Proteomes" id="UP000011087">
    <property type="component" value="Unassembled WGS sequence"/>
</dbReference>
<dbReference type="eggNOG" id="ENOG502S20I">
    <property type="taxonomic scope" value="Eukaryota"/>
</dbReference>
<evidence type="ECO:0000256" key="19">
    <source>
        <dbReference type="SAM" id="MobiDB-lite"/>
    </source>
</evidence>
<dbReference type="EMBL" id="JH992968">
    <property type="protein sequence ID" value="EKX53970.1"/>
    <property type="molecule type" value="Genomic_DNA"/>
</dbReference>
<dbReference type="OMA" id="HHPGYLM"/>
<keyword evidence="9" id="KW-0808">Transferase</keyword>
<evidence type="ECO:0000256" key="12">
    <source>
        <dbReference type="ARBA" id="ARBA00022989"/>
    </source>
</evidence>
<evidence type="ECO:0000256" key="1">
    <source>
        <dbReference type="ARBA" id="ARBA00001946"/>
    </source>
</evidence>
<evidence type="ECO:0000313" key="22">
    <source>
        <dbReference type="EnsemblProtists" id="EKX53970"/>
    </source>
</evidence>
<feature type="transmembrane region" description="Helical" evidence="20">
    <location>
        <begin position="221"/>
        <end position="250"/>
    </location>
</feature>
<keyword evidence="13 20" id="KW-0472">Membrane</keyword>
<dbReference type="Pfam" id="PF02654">
    <property type="entry name" value="CobS"/>
    <property type="match status" value="1"/>
</dbReference>
<comment type="subcellular location">
    <subcellularLocation>
        <location evidence="2">Cell membrane</location>
        <topology evidence="2">Multi-pass membrane protein</topology>
    </subcellularLocation>
</comment>
<dbReference type="GO" id="GO:0005886">
    <property type="term" value="C:plasma membrane"/>
    <property type="evidence" value="ECO:0007669"/>
    <property type="project" value="UniProtKB-SubCell"/>
</dbReference>
<dbReference type="EnsemblProtists" id="EKX53970">
    <property type="protein sequence ID" value="EKX53970"/>
    <property type="gene ID" value="GUITHDRAFT_100220"/>
</dbReference>
<evidence type="ECO:0000256" key="17">
    <source>
        <dbReference type="ARBA" id="ARBA00048623"/>
    </source>
</evidence>
<name>L1K0J6_GUITC</name>
<reference evidence="23" key="2">
    <citation type="submission" date="2012-11" db="EMBL/GenBank/DDBJ databases">
        <authorList>
            <person name="Kuo A."/>
            <person name="Curtis B.A."/>
            <person name="Tanifuji G."/>
            <person name="Burki F."/>
            <person name="Gruber A."/>
            <person name="Irimia M."/>
            <person name="Maruyama S."/>
            <person name="Arias M.C."/>
            <person name="Ball S.G."/>
            <person name="Gile G.H."/>
            <person name="Hirakawa Y."/>
            <person name="Hopkins J.F."/>
            <person name="Rensing S.A."/>
            <person name="Schmutz J."/>
            <person name="Symeonidi A."/>
            <person name="Elias M."/>
            <person name="Eveleigh R.J."/>
            <person name="Herman E.K."/>
            <person name="Klute M.J."/>
            <person name="Nakayama T."/>
            <person name="Obornik M."/>
            <person name="Reyes-Prieto A."/>
            <person name="Armbrust E.V."/>
            <person name="Aves S.J."/>
            <person name="Beiko R.G."/>
            <person name="Coutinho P."/>
            <person name="Dacks J.B."/>
            <person name="Durnford D.G."/>
            <person name="Fast N.M."/>
            <person name="Green B.R."/>
            <person name="Grisdale C."/>
            <person name="Hempe F."/>
            <person name="Henrissat B."/>
            <person name="Hoppner M.P."/>
            <person name="Ishida K.-I."/>
            <person name="Kim E."/>
            <person name="Koreny L."/>
            <person name="Kroth P.G."/>
            <person name="Liu Y."/>
            <person name="Malik S.-B."/>
            <person name="Maier U.G."/>
            <person name="McRose D."/>
            <person name="Mock T."/>
            <person name="Neilson J.A."/>
            <person name="Onodera N.T."/>
            <person name="Poole A.M."/>
            <person name="Pritham E.J."/>
            <person name="Richards T.A."/>
            <person name="Rocap G."/>
            <person name="Roy S.W."/>
            <person name="Sarai C."/>
            <person name="Schaack S."/>
            <person name="Shirato S."/>
            <person name="Slamovits C.H."/>
            <person name="Spencer D.F."/>
            <person name="Suzuki S."/>
            <person name="Worden A.Z."/>
            <person name="Zauner S."/>
            <person name="Barry K."/>
            <person name="Bell C."/>
            <person name="Bharti A.K."/>
            <person name="Crow J.A."/>
            <person name="Grimwood J."/>
            <person name="Kramer R."/>
            <person name="Lindquist E."/>
            <person name="Lucas S."/>
            <person name="Salamov A."/>
            <person name="McFadden G.I."/>
            <person name="Lane C.E."/>
            <person name="Keeling P.J."/>
            <person name="Gray M.W."/>
            <person name="Grigoriev I.V."/>
            <person name="Archibald J.M."/>
        </authorList>
    </citation>
    <scope>NUCLEOTIDE SEQUENCE</scope>
    <source>
        <strain evidence="23">CCMP2712</strain>
    </source>
</reference>
<dbReference type="HAMAP" id="MF_00719">
    <property type="entry name" value="CobS"/>
    <property type="match status" value="1"/>
</dbReference>
<dbReference type="KEGG" id="gtt:GUITHDRAFT_100220"/>
<dbReference type="RefSeq" id="XP_005840950.1">
    <property type="nucleotide sequence ID" value="XM_005840893.1"/>
</dbReference>
<evidence type="ECO:0000256" key="9">
    <source>
        <dbReference type="ARBA" id="ARBA00022679"/>
    </source>
</evidence>
<feature type="transmembrane region" description="Helical" evidence="20">
    <location>
        <begin position="135"/>
        <end position="155"/>
    </location>
</feature>
<dbReference type="AlphaFoldDB" id="L1K0J6"/>
<dbReference type="GO" id="GO:0051073">
    <property type="term" value="F:adenosylcobinamide-GDP ribazoletransferase activity"/>
    <property type="evidence" value="ECO:0007669"/>
    <property type="project" value="UniProtKB-EC"/>
</dbReference>
<feature type="transmembrane region" description="Helical" evidence="20">
    <location>
        <begin position="294"/>
        <end position="313"/>
    </location>
</feature>
<evidence type="ECO:0000256" key="16">
    <source>
        <dbReference type="ARBA" id="ARBA00032853"/>
    </source>
</evidence>
<comment type="function">
    <text evidence="14">Joins adenosylcobinamide-GDP and alpha-ribazole to generate adenosylcobalamin (Ado-cobalamin). Also synthesizes adenosylcobalamin 5'-phosphate from adenosylcobinamide-GDP and alpha-ribazole 5'-phosphate.</text>
</comment>
<dbReference type="UniPathway" id="UPA00148">
    <property type="reaction ID" value="UER00238"/>
</dbReference>
<evidence type="ECO:0000256" key="5">
    <source>
        <dbReference type="ARBA" id="ARBA00013200"/>
    </source>
</evidence>
<keyword evidence="8" id="KW-0169">Cobalamin biosynthesis</keyword>
<dbReference type="OrthoDB" id="2123309at2759"/>
<evidence type="ECO:0000256" key="20">
    <source>
        <dbReference type="SAM" id="Phobius"/>
    </source>
</evidence>
<evidence type="ECO:0000256" key="2">
    <source>
        <dbReference type="ARBA" id="ARBA00004651"/>
    </source>
</evidence>
<keyword evidence="12 20" id="KW-1133">Transmembrane helix</keyword>
<dbReference type="PANTHER" id="PTHR34148:SF1">
    <property type="entry name" value="ADENOSYLCOBINAMIDE-GDP RIBAZOLETRANSFERASE"/>
    <property type="match status" value="1"/>
</dbReference>
<dbReference type="STRING" id="905079.L1K0J6"/>
<evidence type="ECO:0000256" key="7">
    <source>
        <dbReference type="ARBA" id="ARBA00022475"/>
    </source>
</evidence>
<evidence type="ECO:0000256" key="18">
    <source>
        <dbReference type="ARBA" id="ARBA00049504"/>
    </source>
</evidence>
<comment type="catalytic activity">
    <reaction evidence="18">
        <text>alpha-ribazole 5'-phosphate + adenosylcob(III)inamide-GDP = adenosylcob(III)alamin 5'-phosphate + GMP + H(+)</text>
        <dbReference type="Rhea" id="RHEA:23560"/>
        <dbReference type="ChEBI" id="CHEBI:15378"/>
        <dbReference type="ChEBI" id="CHEBI:57918"/>
        <dbReference type="ChEBI" id="CHEBI:58115"/>
        <dbReference type="ChEBI" id="CHEBI:60487"/>
        <dbReference type="ChEBI" id="CHEBI:60493"/>
        <dbReference type="EC" id="2.7.8.26"/>
    </reaction>
</comment>
<dbReference type="GO" id="GO:0008818">
    <property type="term" value="F:cobalamin 5'-phosphate synthase activity"/>
    <property type="evidence" value="ECO:0007669"/>
    <property type="project" value="InterPro"/>
</dbReference>
<comment type="similarity">
    <text evidence="4">Belongs to the CobS family.</text>
</comment>
<keyword evidence="7" id="KW-1003">Cell membrane</keyword>
<reference evidence="21 23" key="1">
    <citation type="journal article" date="2012" name="Nature">
        <title>Algal genomes reveal evolutionary mosaicism and the fate of nucleomorphs.</title>
        <authorList>
            <consortium name="DOE Joint Genome Institute"/>
            <person name="Curtis B.A."/>
            <person name="Tanifuji G."/>
            <person name="Burki F."/>
            <person name="Gruber A."/>
            <person name="Irimia M."/>
            <person name="Maruyama S."/>
            <person name="Arias M.C."/>
            <person name="Ball S.G."/>
            <person name="Gile G.H."/>
            <person name="Hirakawa Y."/>
            <person name="Hopkins J.F."/>
            <person name="Kuo A."/>
            <person name="Rensing S.A."/>
            <person name="Schmutz J."/>
            <person name="Symeonidi A."/>
            <person name="Elias M."/>
            <person name="Eveleigh R.J."/>
            <person name="Herman E.K."/>
            <person name="Klute M.J."/>
            <person name="Nakayama T."/>
            <person name="Obornik M."/>
            <person name="Reyes-Prieto A."/>
            <person name="Armbrust E.V."/>
            <person name="Aves S.J."/>
            <person name="Beiko R.G."/>
            <person name="Coutinho P."/>
            <person name="Dacks J.B."/>
            <person name="Durnford D.G."/>
            <person name="Fast N.M."/>
            <person name="Green B.R."/>
            <person name="Grisdale C.J."/>
            <person name="Hempel F."/>
            <person name="Henrissat B."/>
            <person name="Hoppner M.P."/>
            <person name="Ishida K."/>
            <person name="Kim E."/>
            <person name="Koreny L."/>
            <person name="Kroth P.G."/>
            <person name="Liu Y."/>
            <person name="Malik S.B."/>
            <person name="Maier U.G."/>
            <person name="McRose D."/>
            <person name="Mock T."/>
            <person name="Neilson J.A."/>
            <person name="Onodera N.T."/>
            <person name="Poole A.M."/>
            <person name="Pritham E.J."/>
            <person name="Richards T.A."/>
            <person name="Rocap G."/>
            <person name="Roy S.W."/>
            <person name="Sarai C."/>
            <person name="Schaack S."/>
            <person name="Shirato S."/>
            <person name="Slamovits C.H."/>
            <person name="Spencer D.F."/>
            <person name="Suzuki S."/>
            <person name="Worden A.Z."/>
            <person name="Zauner S."/>
            <person name="Barry K."/>
            <person name="Bell C."/>
            <person name="Bharti A.K."/>
            <person name="Crow J.A."/>
            <person name="Grimwood J."/>
            <person name="Kramer R."/>
            <person name="Lindquist E."/>
            <person name="Lucas S."/>
            <person name="Salamov A."/>
            <person name="McFadden G.I."/>
            <person name="Lane C.E."/>
            <person name="Keeling P.J."/>
            <person name="Gray M.W."/>
            <person name="Grigoriev I.V."/>
            <person name="Archibald J.M."/>
        </authorList>
    </citation>
    <scope>NUCLEOTIDE SEQUENCE</scope>
    <source>
        <strain evidence="21 23">CCMP2712</strain>
    </source>
</reference>
<evidence type="ECO:0000256" key="4">
    <source>
        <dbReference type="ARBA" id="ARBA00010561"/>
    </source>
</evidence>
<evidence type="ECO:0000256" key="15">
    <source>
        <dbReference type="ARBA" id="ARBA00032605"/>
    </source>
</evidence>
<proteinExistence type="inferred from homology"/>
<evidence type="ECO:0000256" key="3">
    <source>
        <dbReference type="ARBA" id="ARBA00004663"/>
    </source>
</evidence>
<organism evidence="21">
    <name type="scientific">Guillardia theta (strain CCMP2712)</name>
    <name type="common">Cryptophyte</name>
    <dbReference type="NCBI Taxonomy" id="905079"/>
    <lineage>
        <taxon>Eukaryota</taxon>
        <taxon>Cryptophyceae</taxon>
        <taxon>Pyrenomonadales</taxon>
        <taxon>Geminigeraceae</taxon>
        <taxon>Guillardia</taxon>
    </lineage>
</organism>
<feature type="region of interest" description="Disordered" evidence="19">
    <location>
        <begin position="1"/>
        <end position="35"/>
    </location>
</feature>
<reference evidence="22" key="3">
    <citation type="submission" date="2015-06" db="UniProtKB">
        <authorList>
            <consortium name="EnsemblProtists"/>
        </authorList>
    </citation>
    <scope>IDENTIFICATION</scope>
</reference>
<protein>
    <recommendedName>
        <fullName evidence="6">Adenosylcobinamide-GDP ribazoletransferase</fullName>
        <ecNumber evidence="5">2.7.8.26</ecNumber>
    </recommendedName>
    <alternativeName>
        <fullName evidence="16">Cobalamin synthase</fullName>
    </alternativeName>
    <alternativeName>
        <fullName evidence="15">Cobalamin-5'-phosphate synthase</fullName>
    </alternativeName>
</protein>
<comment type="cofactor">
    <cofactor evidence="1">
        <name>Mg(2+)</name>
        <dbReference type="ChEBI" id="CHEBI:18420"/>
    </cofactor>
</comment>
<dbReference type="GeneID" id="17310939"/>
<dbReference type="PaxDb" id="55529-EKX53970"/>